<name>A0A160DEN0_9CAUD</name>
<reference evidence="2" key="1">
    <citation type="submission" date="2016-03" db="EMBL/GenBank/DDBJ databases">
        <authorList>
            <person name="Ploux O."/>
        </authorList>
    </citation>
    <scope>NUCLEOTIDE SEQUENCE [LARGE SCALE GENOMIC DNA]</scope>
</reference>
<dbReference type="RefSeq" id="YP_009276533.1">
    <property type="nucleotide sequence ID" value="NC_030942.1"/>
</dbReference>
<dbReference type="Proteomes" id="UP000202279">
    <property type="component" value="Segment"/>
</dbReference>
<proteinExistence type="predicted"/>
<organism evidence="1 2">
    <name type="scientific">Gordonia phage BritBrat</name>
    <dbReference type="NCBI Taxonomy" id="1838064"/>
    <lineage>
        <taxon>Viruses</taxon>
        <taxon>Duplodnaviria</taxon>
        <taxon>Heunggongvirae</taxon>
        <taxon>Uroviricota</taxon>
        <taxon>Caudoviricetes</taxon>
        <taxon>Britbratvirus</taxon>
        <taxon>Britbratvirus britbrat</taxon>
    </lineage>
</organism>
<dbReference type="OrthoDB" id="18204at10239"/>
<gene>
    <name evidence="1" type="primary">6</name>
    <name evidence="1" type="ORF">PBI_BRITBRAT_6</name>
</gene>
<evidence type="ECO:0000313" key="1">
    <source>
        <dbReference type="EMBL" id="ANA85214.1"/>
    </source>
</evidence>
<accession>A0A160DEN0</accession>
<dbReference type="GeneID" id="28802851"/>
<keyword evidence="2" id="KW-1185">Reference proteome</keyword>
<protein>
    <submittedName>
        <fullName evidence="1">Head decoration protein</fullName>
    </submittedName>
</protein>
<dbReference type="EMBL" id="KU998233">
    <property type="protein sequence ID" value="ANA85214.1"/>
    <property type="molecule type" value="Genomic_DNA"/>
</dbReference>
<sequence>MDLTLRTETIGAGDQSWLGSAHGTDACQTVTINRSALTKATHYPDGRLKSGFALAKVSGKYVPYNSAGSGGTEVLAGFLFTDQAVRDGGGDIVAPLFDHGRVKLAKLPSTSPTVTATATTSGQFIFV</sequence>
<dbReference type="KEGG" id="vg:28802851"/>
<evidence type="ECO:0000313" key="2">
    <source>
        <dbReference type="Proteomes" id="UP000202279"/>
    </source>
</evidence>